<evidence type="ECO:0000313" key="10">
    <source>
        <dbReference type="Proteomes" id="UP000649114"/>
    </source>
</evidence>
<accession>A0AAN5YNK2</accession>
<dbReference type="Pfam" id="PF24866">
    <property type="entry name" value="DUF7732"/>
    <property type="match status" value="1"/>
</dbReference>
<feature type="domain" description="DUF7732" evidence="4">
    <location>
        <begin position="102"/>
        <end position="223"/>
    </location>
</feature>
<reference evidence="6 9" key="3">
    <citation type="submission" date="2020-01" db="EMBL/GenBank/DDBJ databases">
        <title>Draft genome sequence of Aspergillus lentulus IFM 60648.</title>
        <authorList>
            <person name="Takahashi H."/>
            <person name="Yaguchi T."/>
        </authorList>
    </citation>
    <scope>NUCLEOTIDE SEQUENCE [LARGE SCALE GENOMIC DNA]</scope>
    <source>
        <strain evidence="6 9">IFM 60648</strain>
    </source>
</reference>
<dbReference type="AlphaFoldDB" id="A0AAN5YNK2"/>
<sequence>MKIAYTAVLLFLLSSTSVTSYSIPQSDLVARDLVAVDSFRAPDLEKRRGGGGGGGRGGGSGGSSGGRTGSGGSGSSSSSGGRTGGSSRPGSTSSSSRIGGTYYAGGATSAYRAGTRSPLGVTPFLLPVAALAIFPGIWLYGAYAYPYSHRYNYTNETSRHNESLPVVCLCQEYSDCGCDDNHNSTYYQSLFNGTQPANSSIAKVVNANGTETIYINGTVPNATDSTSSSTSSAPATALLEASGYWVMVALVASMVWAL</sequence>
<feature type="region of interest" description="Disordered" evidence="1">
    <location>
        <begin position="44"/>
        <end position="98"/>
    </location>
</feature>
<name>A0AAN5YNK2_ASPLE</name>
<evidence type="ECO:0000256" key="3">
    <source>
        <dbReference type="SAM" id="SignalP"/>
    </source>
</evidence>
<dbReference type="InterPro" id="IPR056634">
    <property type="entry name" value="DUF7732"/>
</dbReference>
<evidence type="ECO:0000256" key="2">
    <source>
        <dbReference type="SAM" id="Phobius"/>
    </source>
</evidence>
<feature type="compositionally biased region" description="Gly residues" evidence="1">
    <location>
        <begin position="50"/>
        <end position="74"/>
    </location>
</feature>
<feature type="compositionally biased region" description="Low complexity" evidence="1">
    <location>
        <begin position="75"/>
        <end position="98"/>
    </location>
</feature>
<organism evidence="7 10">
    <name type="scientific">Aspergillus lentulus</name>
    <dbReference type="NCBI Taxonomy" id="293939"/>
    <lineage>
        <taxon>Eukaryota</taxon>
        <taxon>Fungi</taxon>
        <taxon>Dikarya</taxon>
        <taxon>Ascomycota</taxon>
        <taxon>Pezizomycotina</taxon>
        <taxon>Eurotiomycetes</taxon>
        <taxon>Eurotiomycetidae</taxon>
        <taxon>Eurotiales</taxon>
        <taxon>Aspergillaceae</taxon>
        <taxon>Aspergillus</taxon>
        <taxon>Aspergillus subgen. Fumigati</taxon>
    </lineage>
</organism>
<feature type="transmembrane region" description="Helical" evidence="2">
    <location>
        <begin position="237"/>
        <end position="257"/>
    </location>
</feature>
<evidence type="ECO:0000256" key="1">
    <source>
        <dbReference type="SAM" id="MobiDB-lite"/>
    </source>
</evidence>
<dbReference type="EMBL" id="BLKI01000093">
    <property type="protein sequence ID" value="GFF91987.1"/>
    <property type="molecule type" value="Genomic_DNA"/>
</dbReference>
<evidence type="ECO:0000313" key="7">
    <source>
        <dbReference type="EMBL" id="KAF4204968.1"/>
    </source>
</evidence>
<proteinExistence type="predicted"/>
<reference evidence="7" key="2">
    <citation type="journal article" date="2020" name="bioRxiv">
        <title>Genomic and phenotypic heterogeneity of clinical isolates of the human pathogens Aspergillus fumigatus, Aspergillus lentulus and Aspergillus fumigatiaffinis.</title>
        <authorList>
            <person name="dos Santos R.A.C."/>
            <person name="Steenwyk J.L."/>
            <person name="Rivero-Menendez O."/>
            <person name="Mead M.E."/>
            <person name="Silva L.P."/>
            <person name="Bastos R.W."/>
            <person name="Alastruey-Izquierdo A."/>
            <person name="Goldman G.H."/>
            <person name="Rokas A."/>
        </authorList>
    </citation>
    <scope>NUCLEOTIDE SEQUENCE</scope>
    <source>
        <strain evidence="7">CNM-CM8927</strain>
    </source>
</reference>
<dbReference type="PANTHER" id="PTHR42091">
    <property type="entry name" value="CONSERVED GLYCINE-RICH PROTEIN (AFU_ORTHOLOGUE AFUA_7G02440)"/>
    <property type="match status" value="1"/>
</dbReference>
<keyword evidence="3" id="KW-0732">Signal</keyword>
<reference evidence="7" key="4">
    <citation type="submission" date="2020-04" db="EMBL/GenBank/DDBJ databases">
        <authorList>
            <person name="Santos R.A.C."/>
            <person name="Steenwyk J.L."/>
            <person name="Rivero-Menendez O."/>
            <person name="Mead M.E."/>
            <person name="Silva L.P."/>
            <person name="Bastos R.W."/>
            <person name="Alastruey-Izquierdo A."/>
            <person name="Goldman G.H."/>
            <person name="Rokas A."/>
        </authorList>
    </citation>
    <scope>NUCLEOTIDE SEQUENCE</scope>
    <source>
        <strain evidence="7">CNM-CM8927</strain>
    </source>
</reference>
<keyword evidence="2" id="KW-1133">Transmembrane helix</keyword>
<gene>
    <name evidence="5" type="ORF">ALT_2928</name>
    <name evidence="7" type="ORF">CNMCM8927_006892</name>
    <name evidence="6" type="ORF">IFM60648_09590</name>
</gene>
<dbReference type="Proteomes" id="UP000465220">
    <property type="component" value="Unassembled WGS sequence"/>
</dbReference>
<dbReference type="EMBL" id="JAAAPU010000050">
    <property type="protein sequence ID" value="KAF4204968.1"/>
    <property type="molecule type" value="Genomic_DNA"/>
</dbReference>
<dbReference type="Proteomes" id="UP000649114">
    <property type="component" value="Unassembled WGS sequence"/>
</dbReference>
<evidence type="ECO:0000313" key="5">
    <source>
        <dbReference type="EMBL" id="GAQ05607.1"/>
    </source>
</evidence>
<keyword evidence="9" id="KW-1185">Reference proteome</keyword>
<dbReference type="EMBL" id="BCLY01000005">
    <property type="protein sequence ID" value="GAQ05607.1"/>
    <property type="molecule type" value="Genomic_DNA"/>
</dbReference>
<protein>
    <recommendedName>
        <fullName evidence="4">DUF7732 domain-containing protein</fullName>
    </recommendedName>
</protein>
<reference evidence="5 8" key="1">
    <citation type="submission" date="2015-11" db="EMBL/GenBank/DDBJ databases">
        <title>Aspergillus lentulus strain IFM 54703T.</title>
        <authorList>
            <person name="Kusuya Y."/>
            <person name="Sakai K."/>
            <person name="Kamei K."/>
            <person name="Takahashi H."/>
            <person name="Yaguchi T."/>
        </authorList>
    </citation>
    <scope>NUCLEOTIDE SEQUENCE [LARGE SCALE GENOMIC DNA]</scope>
    <source>
        <strain evidence="5 8">IFM 54703</strain>
    </source>
</reference>
<keyword evidence="2" id="KW-0472">Membrane</keyword>
<evidence type="ECO:0000313" key="6">
    <source>
        <dbReference type="EMBL" id="GFF91987.1"/>
    </source>
</evidence>
<feature type="transmembrane region" description="Helical" evidence="2">
    <location>
        <begin position="124"/>
        <end position="145"/>
    </location>
</feature>
<feature type="signal peptide" evidence="3">
    <location>
        <begin position="1"/>
        <end position="20"/>
    </location>
</feature>
<dbReference type="PANTHER" id="PTHR42091:SF1">
    <property type="entry name" value="CONSERVED GLYCINE-RICH PROTEIN (AFU_ORTHOLOGUE AFUA_7G02440)"/>
    <property type="match status" value="1"/>
</dbReference>
<feature type="chain" id="PRO_5044710219" description="DUF7732 domain-containing protein" evidence="3">
    <location>
        <begin position="21"/>
        <end position="258"/>
    </location>
</feature>
<evidence type="ECO:0000313" key="8">
    <source>
        <dbReference type="Proteomes" id="UP000051487"/>
    </source>
</evidence>
<comment type="caution">
    <text evidence="7">The sequence shown here is derived from an EMBL/GenBank/DDBJ whole genome shotgun (WGS) entry which is preliminary data.</text>
</comment>
<evidence type="ECO:0000313" key="9">
    <source>
        <dbReference type="Proteomes" id="UP000465220"/>
    </source>
</evidence>
<dbReference type="Proteomes" id="UP000051487">
    <property type="component" value="Unassembled WGS sequence"/>
</dbReference>
<keyword evidence="2" id="KW-0812">Transmembrane</keyword>
<evidence type="ECO:0000259" key="4">
    <source>
        <dbReference type="Pfam" id="PF24866"/>
    </source>
</evidence>